<evidence type="ECO:0000313" key="2">
    <source>
        <dbReference type="Proteomes" id="UP000515220"/>
    </source>
</evidence>
<gene>
    <name evidence="1" type="ORF">AAJCM20276_35430</name>
</gene>
<sequence>MPFSEFFDERLGVIRFIGNKGFGSGLIQQGGCFRDVRSLPGPQRQGYRLSCGIDNGVDSGETCAITIQNRFHKQTVIDSCSADMTFTSREKILYLFPLAVTQAISSLSFSH</sequence>
<dbReference type="EMBL" id="AP023326">
    <property type="protein sequence ID" value="BCI68919.1"/>
    <property type="molecule type" value="Genomic_DNA"/>
</dbReference>
<dbReference type="Proteomes" id="UP000515220">
    <property type="component" value="Chromosome"/>
</dbReference>
<organism evidence="1 2">
    <name type="scientific">Acetobacter aceti</name>
    <dbReference type="NCBI Taxonomy" id="435"/>
    <lineage>
        <taxon>Bacteria</taxon>
        <taxon>Pseudomonadati</taxon>
        <taxon>Pseudomonadota</taxon>
        <taxon>Alphaproteobacteria</taxon>
        <taxon>Acetobacterales</taxon>
        <taxon>Acetobacteraceae</taxon>
        <taxon>Acetobacter</taxon>
        <taxon>Acetobacter subgen. Acetobacter</taxon>
    </lineage>
</organism>
<reference evidence="1 2" key="1">
    <citation type="submission" date="2020-07" db="EMBL/GenBank/DDBJ databases">
        <title>Complete Genome Sequence of an acetic acid bacterium, Acetobacter aceti JCM20276.</title>
        <authorList>
            <person name="Hirose Y."/>
            <person name="Mihara H."/>
        </authorList>
    </citation>
    <scope>NUCLEOTIDE SEQUENCE [LARGE SCALE GENOMIC DNA]</scope>
    <source>
        <strain evidence="1 2">JCM20276</strain>
    </source>
</reference>
<protein>
    <submittedName>
        <fullName evidence="1">Uncharacterized protein</fullName>
    </submittedName>
</protein>
<evidence type="ECO:0000313" key="1">
    <source>
        <dbReference type="EMBL" id="BCI68919.1"/>
    </source>
</evidence>
<proteinExistence type="predicted"/>
<name>A0A6S6PN79_ACEAC</name>
<dbReference type="AlphaFoldDB" id="A0A6S6PN79"/>
<accession>A0A6S6PN79</accession>